<dbReference type="HOGENOM" id="CLU_823484_0_0_9"/>
<organism evidence="2 3">
    <name type="scientific">Paenibacillus riograndensis SBR5</name>
    <dbReference type="NCBI Taxonomy" id="1073571"/>
    <lineage>
        <taxon>Bacteria</taxon>
        <taxon>Bacillati</taxon>
        <taxon>Bacillota</taxon>
        <taxon>Bacilli</taxon>
        <taxon>Bacillales</taxon>
        <taxon>Paenibacillaceae</taxon>
        <taxon>Paenibacillus</taxon>
        <taxon>Paenibacillus sonchi group</taxon>
    </lineage>
</organism>
<dbReference type="GO" id="GO:0008757">
    <property type="term" value="F:S-adenosylmethionine-dependent methyltransferase activity"/>
    <property type="evidence" value="ECO:0007669"/>
    <property type="project" value="InterPro"/>
</dbReference>
<dbReference type="AlphaFoldDB" id="A0A0E4CZI1"/>
<dbReference type="Proteomes" id="UP000033163">
    <property type="component" value="Chromosome I"/>
</dbReference>
<proteinExistence type="predicted"/>
<evidence type="ECO:0000313" key="2">
    <source>
        <dbReference type="EMBL" id="CQR58611.1"/>
    </source>
</evidence>
<dbReference type="Gene3D" id="3.40.50.720">
    <property type="entry name" value="NAD(P)-binding Rossmann-like Domain"/>
    <property type="match status" value="1"/>
</dbReference>
<evidence type="ECO:0000313" key="3">
    <source>
        <dbReference type="Proteomes" id="UP000033163"/>
    </source>
</evidence>
<dbReference type="SUPFAM" id="SSF51735">
    <property type="entry name" value="NAD(P)-binding Rossmann-fold domains"/>
    <property type="match status" value="1"/>
</dbReference>
<protein>
    <recommendedName>
        <fullName evidence="1">Methyltransferase type 11 domain-containing protein</fullName>
    </recommendedName>
</protein>
<name>A0A0E4CZI1_9BACL</name>
<dbReference type="RefSeq" id="WP_052741542.1">
    <property type="nucleotide sequence ID" value="NZ_LN831776.1"/>
</dbReference>
<reference evidence="3" key="1">
    <citation type="submission" date="2015-03" db="EMBL/GenBank/DDBJ databases">
        <authorList>
            <person name="Wibberg D."/>
        </authorList>
    </citation>
    <scope>NUCLEOTIDE SEQUENCE [LARGE SCALE GENOMIC DNA]</scope>
</reference>
<dbReference type="CDD" id="cd02440">
    <property type="entry name" value="AdoMet_MTases"/>
    <property type="match status" value="1"/>
</dbReference>
<dbReference type="InterPro" id="IPR013216">
    <property type="entry name" value="Methyltransf_11"/>
</dbReference>
<dbReference type="Gene3D" id="3.40.50.150">
    <property type="entry name" value="Vaccinia Virus protein VP39"/>
    <property type="match status" value="1"/>
</dbReference>
<dbReference type="EMBL" id="LN831776">
    <property type="protein sequence ID" value="CQR58611.1"/>
    <property type="molecule type" value="Genomic_DNA"/>
</dbReference>
<dbReference type="InterPro" id="IPR029063">
    <property type="entry name" value="SAM-dependent_MTases_sf"/>
</dbReference>
<sequence length="337" mass="39023">MKILLYGCGSRGRKLFNNLNKMDNIEMVGITDRNIESMVTLEEENKSLFRNIDEVFGLEFDYVLVTLDKHFEDVFKELTLAGLAGNKIISLNEFNKIFVDESNRQNRILPKCGLCGNYVFGWLLTGEKNDLFEQKSVIGAGLRNGICPVCGSTDRLRYVYYILKKYTNIFDVNSSILHFAPEMKLTEEFRKRGYEYITADLMEGRADVVADITNLQFKNNYFDWIICNHVMEHIKNENKALYEIKRCLKPGGSLIITVPICWEEDTYEEDDIVTNADKTLYYGQSDHERLYGRDIEARFGKYGFDVKRYKNTDILNQAEINKNGFILGDAVFICTKM</sequence>
<dbReference type="PATRIC" id="fig|1073571.4.peg.6695"/>
<gene>
    <name evidence="2" type="ORF">PRIO_6264</name>
</gene>
<evidence type="ECO:0000259" key="1">
    <source>
        <dbReference type="Pfam" id="PF08241"/>
    </source>
</evidence>
<dbReference type="SUPFAM" id="SSF53335">
    <property type="entry name" value="S-adenosyl-L-methionine-dependent methyltransferases"/>
    <property type="match status" value="1"/>
</dbReference>
<dbReference type="Pfam" id="PF08241">
    <property type="entry name" value="Methyltransf_11"/>
    <property type="match status" value="1"/>
</dbReference>
<dbReference type="KEGG" id="pri:PRIO_6264"/>
<dbReference type="InterPro" id="IPR036291">
    <property type="entry name" value="NAD(P)-bd_dom_sf"/>
</dbReference>
<feature type="domain" description="Methyltransferase type 11" evidence="1">
    <location>
        <begin position="208"/>
        <end position="256"/>
    </location>
</feature>
<accession>A0A0E4CZI1</accession>